<dbReference type="AlphaFoldDB" id="A0A1N6DW18"/>
<dbReference type="EMBL" id="FSRC01000001">
    <property type="protein sequence ID" value="SIN74884.1"/>
    <property type="molecule type" value="Genomic_DNA"/>
</dbReference>
<keyword evidence="2" id="KW-1185">Reference proteome</keyword>
<dbReference type="Proteomes" id="UP000185221">
    <property type="component" value="Unassembled WGS sequence"/>
</dbReference>
<evidence type="ECO:0000313" key="1">
    <source>
        <dbReference type="EMBL" id="SIN74884.1"/>
    </source>
</evidence>
<name>A0A1N6DW18_9BACT</name>
<gene>
    <name evidence="1" type="ORF">SAMN05444394_1448</name>
</gene>
<protein>
    <submittedName>
        <fullName evidence="1">Uncharacterized protein</fullName>
    </submittedName>
</protein>
<dbReference type="OrthoDB" id="825031at2"/>
<proteinExistence type="predicted"/>
<organism evidence="1 2">
    <name type="scientific">Algoriphagus halophilus</name>
    <dbReference type="NCBI Taxonomy" id="226505"/>
    <lineage>
        <taxon>Bacteria</taxon>
        <taxon>Pseudomonadati</taxon>
        <taxon>Bacteroidota</taxon>
        <taxon>Cytophagia</taxon>
        <taxon>Cytophagales</taxon>
        <taxon>Cyclobacteriaceae</taxon>
        <taxon>Algoriphagus</taxon>
    </lineage>
</organism>
<dbReference type="RefSeq" id="WP_074224128.1">
    <property type="nucleotide sequence ID" value="NZ_FSRC01000001.1"/>
</dbReference>
<evidence type="ECO:0000313" key="2">
    <source>
        <dbReference type="Proteomes" id="UP000185221"/>
    </source>
</evidence>
<dbReference type="STRING" id="226505.SAMN05444394_1448"/>
<accession>A0A1N6DW18</accession>
<reference evidence="2" key="1">
    <citation type="submission" date="2016-11" db="EMBL/GenBank/DDBJ databases">
        <authorList>
            <person name="Varghese N."/>
            <person name="Submissions S."/>
        </authorList>
    </citation>
    <scope>NUCLEOTIDE SEQUENCE [LARGE SCALE GENOMIC DNA]</scope>
    <source>
        <strain evidence="2">DSM 15292</strain>
    </source>
</reference>
<sequence length="206" mass="24503">MKNIDFFGLHIQFFLDHGFEINQNYMLFQKRFPIGSQVIFVHHHEDSRGTCLEYNFGIRIHQVEELIHEFLPTLSGFSERSITLVQSQDKISKNVPRSFIIHGEEDLTDMLHRGEEFLLSDGIPWLDKMIDPLNLEIAFFERKSNFFKTHNFVYNAFRATALSKLFNPKDYPYLRQLFLEHIEEKQMTPFTIASFLKFLDYLDNLD</sequence>